<sequence length="330" mass="34181">MHQNARHPGRRPRPTLLVNTALAGTLLAFAVGGDAADMTADGELTDPSPDRIQAGAPPEAGESTSDQAGPSQLSPHLLVPDRAANARLATSMLGLPTGPDARLSVSVLALDSGRTASFGSQRFDTASIVKVNVLAALLLKAQDEDRGLSAEERERAELMIRQSDNAATDALWWLIGGSTGLNEANARLGLTATVPGAGGHWGLTQTTSADQLALLRAVYAPDSPLEPASQDYLRGLMGSVVDGQRWGISAAADAGGDDLAGFGLKNGWLPRSETGLWDVNSIGWVSSGGHDYLVAVVSDGHSDQQTGIAAVEWAAQRAVQSLAEDAAPVT</sequence>
<gene>
    <name evidence="4" type="ORF">SAMN06297387_103175</name>
</gene>
<dbReference type="Gene3D" id="3.40.710.10">
    <property type="entry name" value="DD-peptidase/beta-lactamase superfamily"/>
    <property type="match status" value="1"/>
</dbReference>
<evidence type="ECO:0000313" key="5">
    <source>
        <dbReference type="Proteomes" id="UP000219072"/>
    </source>
</evidence>
<dbReference type="Proteomes" id="UP000219072">
    <property type="component" value="Unassembled WGS sequence"/>
</dbReference>
<feature type="domain" description="Beta-lactamase class A catalytic" evidence="3">
    <location>
        <begin position="155"/>
        <end position="297"/>
    </location>
</feature>
<dbReference type="SUPFAM" id="SSF56601">
    <property type="entry name" value="beta-lactamase/transpeptidase-like"/>
    <property type="match status" value="1"/>
</dbReference>
<dbReference type="AlphaFoldDB" id="A0A286DS04"/>
<feature type="region of interest" description="Disordered" evidence="1">
    <location>
        <begin position="38"/>
        <end position="76"/>
    </location>
</feature>
<dbReference type="PANTHER" id="PTHR35333">
    <property type="entry name" value="BETA-LACTAMASE"/>
    <property type="match status" value="1"/>
</dbReference>
<dbReference type="InterPro" id="IPR000871">
    <property type="entry name" value="Beta-lactam_class-A"/>
</dbReference>
<feature type="chain" id="PRO_5039076820" evidence="2">
    <location>
        <begin position="31"/>
        <end position="330"/>
    </location>
</feature>
<dbReference type="InterPro" id="IPR012338">
    <property type="entry name" value="Beta-lactam/transpept-like"/>
</dbReference>
<dbReference type="InterPro" id="IPR045155">
    <property type="entry name" value="Beta-lactam_cat"/>
</dbReference>
<feature type="compositionally biased region" description="Polar residues" evidence="1">
    <location>
        <begin position="62"/>
        <end position="74"/>
    </location>
</feature>
<accession>A0A286DS04</accession>
<dbReference type="Pfam" id="PF13354">
    <property type="entry name" value="Beta-lactamase2"/>
    <property type="match status" value="1"/>
</dbReference>
<evidence type="ECO:0000259" key="3">
    <source>
        <dbReference type="Pfam" id="PF13354"/>
    </source>
</evidence>
<feature type="signal peptide" evidence="2">
    <location>
        <begin position="1"/>
        <end position="30"/>
    </location>
</feature>
<dbReference type="EMBL" id="OCNE01000003">
    <property type="protein sequence ID" value="SOD61452.1"/>
    <property type="molecule type" value="Genomic_DNA"/>
</dbReference>
<protein>
    <submittedName>
        <fullName evidence="4">Beta-lactamase enzyme family protein</fullName>
    </submittedName>
</protein>
<evidence type="ECO:0000256" key="1">
    <source>
        <dbReference type="SAM" id="MobiDB-lite"/>
    </source>
</evidence>
<dbReference type="GO" id="GO:0030655">
    <property type="term" value="P:beta-lactam antibiotic catabolic process"/>
    <property type="evidence" value="ECO:0007669"/>
    <property type="project" value="InterPro"/>
</dbReference>
<organism evidence="4 5">
    <name type="scientific">Streptomyces zhaozhouensis</name>
    <dbReference type="NCBI Taxonomy" id="1300267"/>
    <lineage>
        <taxon>Bacteria</taxon>
        <taxon>Bacillati</taxon>
        <taxon>Actinomycetota</taxon>
        <taxon>Actinomycetes</taxon>
        <taxon>Kitasatosporales</taxon>
        <taxon>Streptomycetaceae</taxon>
        <taxon>Streptomyces</taxon>
    </lineage>
</organism>
<proteinExistence type="predicted"/>
<dbReference type="PANTHER" id="PTHR35333:SF3">
    <property type="entry name" value="BETA-LACTAMASE-TYPE TRANSPEPTIDASE FOLD CONTAINING PROTEIN"/>
    <property type="match status" value="1"/>
</dbReference>
<keyword evidence="5" id="KW-1185">Reference proteome</keyword>
<dbReference type="GO" id="GO:0046677">
    <property type="term" value="P:response to antibiotic"/>
    <property type="evidence" value="ECO:0007669"/>
    <property type="project" value="InterPro"/>
</dbReference>
<dbReference type="RefSeq" id="WP_245880410.1">
    <property type="nucleotide sequence ID" value="NZ_OCNE01000003.1"/>
</dbReference>
<evidence type="ECO:0000313" key="4">
    <source>
        <dbReference type="EMBL" id="SOD61452.1"/>
    </source>
</evidence>
<keyword evidence="2" id="KW-0732">Signal</keyword>
<evidence type="ECO:0000256" key="2">
    <source>
        <dbReference type="SAM" id="SignalP"/>
    </source>
</evidence>
<reference evidence="4 5" key="1">
    <citation type="submission" date="2017-09" db="EMBL/GenBank/DDBJ databases">
        <authorList>
            <person name="Ehlers B."/>
            <person name="Leendertz F.H."/>
        </authorList>
    </citation>
    <scope>NUCLEOTIDE SEQUENCE [LARGE SCALE GENOMIC DNA]</scope>
    <source>
        <strain evidence="4 5">CGMCC 4.7095</strain>
    </source>
</reference>
<name>A0A286DS04_9ACTN</name>
<dbReference type="GO" id="GO:0008800">
    <property type="term" value="F:beta-lactamase activity"/>
    <property type="evidence" value="ECO:0007669"/>
    <property type="project" value="InterPro"/>
</dbReference>